<dbReference type="EMBL" id="LUTY01000959">
    <property type="protein sequence ID" value="OAD22415.1"/>
    <property type="molecule type" value="Genomic_DNA"/>
</dbReference>
<keyword evidence="3" id="KW-1185">Reference proteome</keyword>
<organism evidence="2 3">
    <name type="scientific">Candidatus Thiomargarita nelsonii</name>
    <dbReference type="NCBI Taxonomy" id="1003181"/>
    <lineage>
        <taxon>Bacteria</taxon>
        <taxon>Pseudomonadati</taxon>
        <taxon>Pseudomonadota</taxon>
        <taxon>Gammaproteobacteria</taxon>
        <taxon>Thiotrichales</taxon>
        <taxon>Thiotrichaceae</taxon>
        <taxon>Thiomargarita</taxon>
    </lineage>
</organism>
<evidence type="ECO:0000313" key="2">
    <source>
        <dbReference type="EMBL" id="OAD22415.1"/>
    </source>
</evidence>
<proteinExistence type="predicted"/>
<dbReference type="InterPro" id="IPR015813">
    <property type="entry name" value="Pyrv/PenolPyrv_kinase-like_dom"/>
</dbReference>
<dbReference type="Gene3D" id="3.20.20.60">
    <property type="entry name" value="Phosphoenolpyruvate-binding domains"/>
    <property type="match status" value="1"/>
</dbReference>
<evidence type="ECO:0000256" key="1">
    <source>
        <dbReference type="ARBA" id="ARBA00022723"/>
    </source>
</evidence>
<dbReference type="AlphaFoldDB" id="A0A176S329"/>
<evidence type="ECO:0000313" key="3">
    <source>
        <dbReference type="Proteomes" id="UP000076962"/>
    </source>
</evidence>
<comment type="caution">
    <text evidence="2">The sequence shown here is derived from an EMBL/GenBank/DDBJ whole genome shotgun (WGS) entry which is preliminary data.</text>
</comment>
<dbReference type="SUPFAM" id="SSF51621">
    <property type="entry name" value="Phosphoenolpyruvate/pyruvate domain"/>
    <property type="match status" value="1"/>
</dbReference>
<gene>
    <name evidence="2" type="ORF">THIOM_001782</name>
</gene>
<dbReference type="GO" id="GO:0003824">
    <property type="term" value="F:catalytic activity"/>
    <property type="evidence" value="ECO:0007669"/>
    <property type="project" value="InterPro"/>
</dbReference>
<reference evidence="2 3" key="1">
    <citation type="submission" date="2016-05" db="EMBL/GenBank/DDBJ databases">
        <title>Single-cell genome of chain-forming Candidatus Thiomargarita nelsonii and comparison to other large sulfur-oxidizing bacteria.</title>
        <authorList>
            <person name="Winkel M."/>
            <person name="Salman V."/>
            <person name="Woyke T."/>
            <person name="Schulz-Vogt H."/>
            <person name="Richter M."/>
            <person name="Flood B."/>
            <person name="Bailey J."/>
            <person name="Amann R."/>
            <person name="Mussmann M."/>
        </authorList>
    </citation>
    <scope>NUCLEOTIDE SEQUENCE [LARGE SCALE GENOMIC DNA]</scope>
    <source>
        <strain evidence="2 3">THI036</strain>
    </source>
</reference>
<dbReference type="InterPro" id="IPR040442">
    <property type="entry name" value="Pyrv_kinase-like_dom_sf"/>
</dbReference>
<accession>A0A176S329</accession>
<sequence length="87" mass="9651">MAEVFSASLVAKFYDGIFISGFGFATSSYGLPDVGFIAWSDIVAFVQRVRTVLPHHHILVDIDDGYTDIEVACHVISQLEWNLSICQ</sequence>
<keyword evidence="1" id="KW-0479">Metal-binding</keyword>
<protein>
    <submittedName>
        <fullName evidence="2">Carboxyvinyl-carboxyphosphonate phosphorylmutase</fullName>
    </submittedName>
</protein>
<name>A0A176S329_9GAMM</name>
<dbReference type="Proteomes" id="UP000076962">
    <property type="component" value="Unassembled WGS sequence"/>
</dbReference>
<dbReference type="GO" id="GO:0046872">
    <property type="term" value="F:metal ion binding"/>
    <property type="evidence" value="ECO:0007669"/>
    <property type="project" value="UniProtKB-KW"/>
</dbReference>